<gene>
    <name evidence="1" type="ORF">QE152_g23474</name>
</gene>
<keyword evidence="2" id="KW-1185">Reference proteome</keyword>
<dbReference type="EMBL" id="JASPKY010000235">
    <property type="protein sequence ID" value="KAK9717902.1"/>
    <property type="molecule type" value="Genomic_DNA"/>
</dbReference>
<proteinExistence type="predicted"/>
<name>A0AAW1KH29_POPJA</name>
<comment type="caution">
    <text evidence="1">The sequence shown here is derived from an EMBL/GenBank/DDBJ whole genome shotgun (WGS) entry which is preliminary data.</text>
</comment>
<organism evidence="1 2">
    <name type="scientific">Popillia japonica</name>
    <name type="common">Japanese beetle</name>
    <dbReference type="NCBI Taxonomy" id="7064"/>
    <lineage>
        <taxon>Eukaryota</taxon>
        <taxon>Metazoa</taxon>
        <taxon>Ecdysozoa</taxon>
        <taxon>Arthropoda</taxon>
        <taxon>Hexapoda</taxon>
        <taxon>Insecta</taxon>
        <taxon>Pterygota</taxon>
        <taxon>Neoptera</taxon>
        <taxon>Endopterygota</taxon>
        <taxon>Coleoptera</taxon>
        <taxon>Polyphaga</taxon>
        <taxon>Scarabaeiformia</taxon>
        <taxon>Scarabaeidae</taxon>
        <taxon>Rutelinae</taxon>
        <taxon>Popillia</taxon>
    </lineage>
</organism>
<evidence type="ECO:0000313" key="1">
    <source>
        <dbReference type="EMBL" id="KAK9717902.1"/>
    </source>
</evidence>
<sequence length="259" mass="30456">MSITRQDLFTILRSSGYDDIEDQFKFLKGEIKKRTQRPESNVNDLNKALNFFKSQFRSRWPKAHRMQEKFLKDNRDWLGASILFPRSQKRRGRPETSLVLSAERTKRREDALAMLVDAKLSRYQYEVIRKKAPEKFPSYRYQYEVIRKKAPEKFPSYKVLQDAKLECYPKTDCIKVTSTSAEVSLQALLDHTMNRHPKTDCIKVTSTSAEVSLQALLDHTMNRLISVQHRVVNELNNAELDKLYYEPTYFRTASCSKRT</sequence>
<reference evidence="1 2" key="1">
    <citation type="journal article" date="2024" name="BMC Genomics">
        <title>De novo assembly and annotation of Popillia japonica's genome with initial clues to its potential as an invasive pest.</title>
        <authorList>
            <person name="Cucini C."/>
            <person name="Boschi S."/>
            <person name="Funari R."/>
            <person name="Cardaioli E."/>
            <person name="Iannotti N."/>
            <person name="Marturano G."/>
            <person name="Paoli F."/>
            <person name="Bruttini M."/>
            <person name="Carapelli A."/>
            <person name="Frati F."/>
            <person name="Nardi F."/>
        </authorList>
    </citation>
    <scope>NUCLEOTIDE SEQUENCE [LARGE SCALE GENOMIC DNA]</scope>
    <source>
        <strain evidence="1">DMR45628</strain>
    </source>
</reference>
<accession>A0AAW1KH29</accession>
<evidence type="ECO:0000313" key="2">
    <source>
        <dbReference type="Proteomes" id="UP001458880"/>
    </source>
</evidence>
<dbReference type="AlphaFoldDB" id="A0AAW1KH29"/>
<dbReference type="Proteomes" id="UP001458880">
    <property type="component" value="Unassembled WGS sequence"/>
</dbReference>
<protein>
    <submittedName>
        <fullName evidence="1">Uncharacterized protein</fullName>
    </submittedName>
</protein>